<dbReference type="InterPro" id="IPR029045">
    <property type="entry name" value="ClpP/crotonase-like_dom_sf"/>
</dbReference>
<keyword evidence="4" id="KW-1185">Reference proteome</keyword>
<dbReference type="Pfam" id="PF00378">
    <property type="entry name" value="ECH_1"/>
    <property type="match status" value="1"/>
</dbReference>
<evidence type="ECO:0000256" key="1">
    <source>
        <dbReference type="ARBA" id="ARBA00005254"/>
    </source>
</evidence>
<dbReference type="InterPro" id="IPR018376">
    <property type="entry name" value="Enoyl-CoA_hyd/isom_CS"/>
</dbReference>
<name>M9RD18_9RHOB</name>
<dbReference type="OrthoDB" id="7848551at2"/>
<reference evidence="3 4" key="1">
    <citation type="journal article" date="2013" name="PLoS ONE">
        <title>Poles Apart: Arctic and Antarctic Octadecabacter strains Share High Genome Plasticity and a New Type of Xanthorhodopsin.</title>
        <authorList>
            <person name="Vollmers J."/>
            <person name="Voget S."/>
            <person name="Dietrich S."/>
            <person name="Gollnow K."/>
            <person name="Smits M."/>
            <person name="Meyer K."/>
            <person name="Brinkhoff T."/>
            <person name="Simon M."/>
            <person name="Daniel R."/>
        </authorList>
    </citation>
    <scope>NUCLEOTIDE SEQUENCE [LARGE SCALE GENOMIC DNA]</scope>
    <source>
        <strain evidence="3 4">307</strain>
    </source>
</reference>
<dbReference type="AlphaFoldDB" id="M9RD18"/>
<protein>
    <submittedName>
        <fullName evidence="3">Putative enoyl-CoA hydratase/isomerase family protein</fullName>
    </submittedName>
</protein>
<dbReference type="CDD" id="cd06558">
    <property type="entry name" value="crotonase-like"/>
    <property type="match status" value="1"/>
</dbReference>
<evidence type="ECO:0000313" key="4">
    <source>
        <dbReference type="Proteomes" id="UP000005307"/>
    </source>
</evidence>
<comment type="similarity">
    <text evidence="1 2">Belongs to the enoyl-CoA hydratase/isomerase family.</text>
</comment>
<dbReference type="Gene3D" id="3.90.226.10">
    <property type="entry name" value="2-enoyl-CoA Hydratase, Chain A, domain 1"/>
    <property type="match status" value="1"/>
</dbReference>
<organism evidence="3 4">
    <name type="scientific">Octadecabacter antarcticus 307</name>
    <dbReference type="NCBI Taxonomy" id="391626"/>
    <lineage>
        <taxon>Bacteria</taxon>
        <taxon>Pseudomonadati</taxon>
        <taxon>Pseudomonadota</taxon>
        <taxon>Alphaproteobacteria</taxon>
        <taxon>Rhodobacterales</taxon>
        <taxon>Roseobacteraceae</taxon>
        <taxon>Octadecabacter</taxon>
    </lineage>
</organism>
<dbReference type="Proteomes" id="UP000005307">
    <property type="component" value="Chromosome"/>
</dbReference>
<dbReference type="PANTHER" id="PTHR11941:SF54">
    <property type="entry name" value="ENOYL-COA HYDRATASE, MITOCHONDRIAL"/>
    <property type="match status" value="1"/>
</dbReference>
<dbReference type="GO" id="GO:0016853">
    <property type="term" value="F:isomerase activity"/>
    <property type="evidence" value="ECO:0007669"/>
    <property type="project" value="UniProtKB-KW"/>
</dbReference>
<dbReference type="PANTHER" id="PTHR11941">
    <property type="entry name" value="ENOYL-COA HYDRATASE-RELATED"/>
    <property type="match status" value="1"/>
</dbReference>
<proteinExistence type="inferred from homology"/>
<dbReference type="PROSITE" id="PS00166">
    <property type="entry name" value="ENOYL_COA_HYDRATASE"/>
    <property type="match status" value="1"/>
</dbReference>
<dbReference type="eggNOG" id="COG1024">
    <property type="taxonomic scope" value="Bacteria"/>
</dbReference>
<dbReference type="HOGENOM" id="CLU_009834_7_4_5"/>
<accession>M9RD18</accession>
<dbReference type="STRING" id="391626.OAN307_c47260"/>
<dbReference type="SUPFAM" id="SSF52096">
    <property type="entry name" value="ClpP/crotonase"/>
    <property type="match status" value="1"/>
</dbReference>
<dbReference type="GO" id="GO:0006635">
    <property type="term" value="P:fatty acid beta-oxidation"/>
    <property type="evidence" value="ECO:0007669"/>
    <property type="project" value="TreeGrafter"/>
</dbReference>
<dbReference type="RefSeq" id="WP_015501957.1">
    <property type="nucleotide sequence ID" value="NC_020911.1"/>
</dbReference>
<evidence type="ECO:0000256" key="2">
    <source>
        <dbReference type="RuleBase" id="RU003707"/>
    </source>
</evidence>
<dbReference type="KEGG" id="oat:OAN307_c47260"/>
<dbReference type="InterPro" id="IPR001753">
    <property type="entry name" value="Enoyl-CoA_hydra/iso"/>
</dbReference>
<keyword evidence="3" id="KW-0413">Isomerase</keyword>
<sequence>MIRSDTKDGQLTMTINRPEKANALTEAMLVELADIIAVTDARVLVLTGAGKVFSAGADLDDVRGGTLATSPEWERLSTAVANFAGLSVAAMNGSCAGGALGMVLACDLRIAVPTARFFYPVIKMGVLPQPSDPARLRNLIGPSAAKRILLTGARITADEALALGLLDQISPADLLSDVQTLTAPARAADPAQVTAIKALIG</sequence>
<dbReference type="EMBL" id="CP003740">
    <property type="protein sequence ID" value="AGI70072.1"/>
    <property type="molecule type" value="Genomic_DNA"/>
</dbReference>
<evidence type="ECO:0000313" key="3">
    <source>
        <dbReference type="EMBL" id="AGI70072.1"/>
    </source>
</evidence>
<gene>
    <name evidence="3" type="ORF">OAN307_c47260</name>
</gene>